<keyword evidence="1" id="KW-1133">Transmembrane helix</keyword>
<name>A0A4Y2N732_ARAVE</name>
<keyword evidence="4" id="KW-1185">Reference proteome</keyword>
<dbReference type="AlphaFoldDB" id="A0A4Y2N732"/>
<dbReference type="Proteomes" id="UP000499080">
    <property type="component" value="Unassembled WGS sequence"/>
</dbReference>
<keyword evidence="1" id="KW-0472">Membrane</keyword>
<keyword evidence="1" id="KW-0812">Transmembrane</keyword>
<evidence type="ECO:0000259" key="2">
    <source>
        <dbReference type="Pfam" id="PF16087"/>
    </source>
</evidence>
<dbReference type="EMBL" id="BGPR01285787">
    <property type="protein sequence ID" value="GBN34702.1"/>
    <property type="molecule type" value="Genomic_DNA"/>
</dbReference>
<feature type="domain" description="DUF4817" evidence="2">
    <location>
        <begin position="4"/>
        <end position="52"/>
    </location>
</feature>
<evidence type="ECO:0000313" key="3">
    <source>
        <dbReference type="EMBL" id="GBN34702.1"/>
    </source>
</evidence>
<evidence type="ECO:0000313" key="4">
    <source>
        <dbReference type="Proteomes" id="UP000499080"/>
    </source>
</evidence>
<proteinExistence type="predicted"/>
<gene>
    <name evidence="3" type="ORF">AVEN_241143_1</name>
</gene>
<feature type="transmembrane region" description="Helical" evidence="1">
    <location>
        <begin position="66"/>
        <end position="88"/>
    </location>
</feature>
<comment type="caution">
    <text evidence="3">The sequence shown here is derived from an EMBL/GenBank/DDBJ whole genome shotgun (WGS) entry which is preliminary data.</text>
</comment>
<reference evidence="3 4" key="1">
    <citation type="journal article" date="2019" name="Sci. Rep.">
        <title>Orb-weaving spider Araneus ventricosus genome elucidates the spidroin gene catalogue.</title>
        <authorList>
            <person name="Kono N."/>
            <person name="Nakamura H."/>
            <person name="Ohtoshi R."/>
            <person name="Moran D.A.P."/>
            <person name="Shinohara A."/>
            <person name="Yoshida Y."/>
            <person name="Fujiwara M."/>
            <person name="Mori M."/>
            <person name="Tomita M."/>
            <person name="Arakawa K."/>
        </authorList>
    </citation>
    <scope>NUCLEOTIDE SEQUENCE [LARGE SCALE GENOMIC DNA]</scope>
</reference>
<protein>
    <recommendedName>
        <fullName evidence="2">DUF4817 domain-containing protein</fullName>
    </recommendedName>
</protein>
<dbReference type="OrthoDB" id="6782743at2759"/>
<organism evidence="3 4">
    <name type="scientific">Araneus ventricosus</name>
    <name type="common">Orbweaver spider</name>
    <name type="synonym">Epeira ventricosa</name>
    <dbReference type="NCBI Taxonomy" id="182803"/>
    <lineage>
        <taxon>Eukaryota</taxon>
        <taxon>Metazoa</taxon>
        <taxon>Ecdysozoa</taxon>
        <taxon>Arthropoda</taxon>
        <taxon>Chelicerata</taxon>
        <taxon>Arachnida</taxon>
        <taxon>Araneae</taxon>
        <taxon>Araneomorphae</taxon>
        <taxon>Entelegynae</taxon>
        <taxon>Araneoidea</taxon>
        <taxon>Araneidae</taxon>
        <taxon>Araneus</taxon>
    </lineage>
</organism>
<sequence length="105" mass="12465">MPQEKAQFVAWFIKTKFDIQVQRNFRIQYGIEPPPRPTIRAWYTSLLETGSVLHKQGPVTHLFQRLTLLLGIGLWLYELGYTPGFLLWRQHFSLNLRHLENKETV</sequence>
<accession>A0A4Y2N732</accession>
<dbReference type="InterPro" id="IPR032135">
    <property type="entry name" value="DUF4817"/>
</dbReference>
<dbReference type="Pfam" id="PF16087">
    <property type="entry name" value="DUF4817"/>
    <property type="match status" value="1"/>
</dbReference>
<evidence type="ECO:0000256" key="1">
    <source>
        <dbReference type="SAM" id="Phobius"/>
    </source>
</evidence>